<sequence>MIRQCARFSSIAVATFSLLLVGCGESYQMGTTPVSGKVTCNGEPVTSGSIVFRPHAKPGENAAYPGKPAIGQIQSDGSYTVSTYTEGDGAIIGKHTVRLQAPEPDVAEGEEPPGPEEEIDFPCNGSELEIEVMGGEGTVNLDFT</sequence>
<dbReference type="RefSeq" id="WP_145363015.1">
    <property type="nucleotide sequence ID" value="NZ_CP036268.1"/>
</dbReference>
<dbReference type="PROSITE" id="PS51257">
    <property type="entry name" value="PROKAR_LIPOPROTEIN"/>
    <property type="match status" value="1"/>
</dbReference>
<evidence type="ECO:0008006" key="3">
    <source>
        <dbReference type="Google" id="ProtNLM"/>
    </source>
</evidence>
<dbReference type="Proteomes" id="UP000317318">
    <property type="component" value="Chromosome"/>
</dbReference>
<protein>
    <recommendedName>
        <fullName evidence="3">Carboxypeptidase regulatory-like domain-containing protein</fullName>
    </recommendedName>
</protein>
<gene>
    <name evidence="1" type="ORF">Pan189_12060</name>
</gene>
<dbReference type="OrthoDB" id="268362at2"/>
<accession>A0A517QZ19</accession>
<dbReference type="AlphaFoldDB" id="A0A517QZ19"/>
<dbReference type="KEGG" id="svp:Pan189_12060"/>
<keyword evidence="2" id="KW-1185">Reference proteome</keyword>
<name>A0A517QZ19_9PLAN</name>
<dbReference type="EMBL" id="CP036268">
    <property type="protein sequence ID" value="QDT36843.1"/>
    <property type="molecule type" value="Genomic_DNA"/>
</dbReference>
<organism evidence="1 2">
    <name type="scientific">Stratiformator vulcanicus</name>
    <dbReference type="NCBI Taxonomy" id="2527980"/>
    <lineage>
        <taxon>Bacteria</taxon>
        <taxon>Pseudomonadati</taxon>
        <taxon>Planctomycetota</taxon>
        <taxon>Planctomycetia</taxon>
        <taxon>Planctomycetales</taxon>
        <taxon>Planctomycetaceae</taxon>
        <taxon>Stratiformator</taxon>
    </lineage>
</organism>
<evidence type="ECO:0000313" key="1">
    <source>
        <dbReference type="EMBL" id="QDT36843.1"/>
    </source>
</evidence>
<proteinExistence type="predicted"/>
<evidence type="ECO:0000313" key="2">
    <source>
        <dbReference type="Proteomes" id="UP000317318"/>
    </source>
</evidence>
<reference evidence="1 2" key="1">
    <citation type="submission" date="2019-02" db="EMBL/GenBank/DDBJ databases">
        <title>Deep-cultivation of Planctomycetes and their phenomic and genomic characterization uncovers novel biology.</title>
        <authorList>
            <person name="Wiegand S."/>
            <person name="Jogler M."/>
            <person name="Boedeker C."/>
            <person name="Pinto D."/>
            <person name="Vollmers J."/>
            <person name="Rivas-Marin E."/>
            <person name="Kohn T."/>
            <person name="Peeters S.H."/>
            <person name="Heuer A."/>
            <person name="Rast P."/>
            <person name="Oberbeckmann S."/>
            <person name="Bunk B."/>
            <person name="Jeske O."/>
            <person name="Meyerdierks A."/>
            <person name="Storesund J.E."/>
            <person name="Kallscheuer N."/>
            <person name="Luecker S."/>
            <person name="Lage O.M."/>
            <person name="Pohl T."/>
            <person name="Merkel B.J."/>
            <person name="Hornburger P."/>
            <person name="Mueller R.-W."/>
            <person name="Bruemmer F."/>
            <person name="Labrenz M."/>
            <person name="Spormann A.M."/>
            <person name="Op den Camp H."/>
            <person name="Overmann J."/>
            <person name="Amann R."/>
            <person name="Jetten M.S.M."/>
            <person name="Mascher T."/>
            <person name="Medema M.H."/>
            <person name="Devos D.P."/>
            <person name="Kaster A.-K."/>
            <person name="Ovreas L."/>
            <person name="Rohde M."/>
            <person name="Galperin M.Y."/>
            <person name="Jogler C."/>
        </authorList>
    </citation>
    <scope>NUCLEOTIDE SEQUENCE [LARGE SCALE GENOMIC DNA]</scope>
    <source>
        <strain evidence="1 2">Pan189</strain>
    </source>
</reference>